<proteinExistence type="predicted"/>
<dbReference type="PANTHER" id="PTHR14819:SF5">
    <property type="entry name" value="INTERFERON-INDUCED VERY LARGE GTPASE 1"/>
    <property type="match status" value="1"/>
</dbReference>
<dbReference type="GO" id="GO:0005525">
    <property type="term" value="F:GTP binding"/>
    <property type="evidence" value="ECO:0007669"/>
    <property type="project" value="InterPro"/>
</dbReference>
<dbReference type="PANTHER" id="PTHR14819">
    <property type="entry name" value="GTP-BINDING"/>
    <property type="match status" value="1"/>
</dbReference>
<dbReference type="InterPro" id="IPR052986">
    <property type="entry name" value="VLIG_GTPase"/>
</dbReference>
<reference evidence="2 3" key="1">
    <citation type="submission" date="2020-06" db="EMBL/GenBank/DDBJ databases">
        <authorList>
            <person name="Li R."/>
            <person name="Bekaert M."/>
        </authorList>
    </citation>
    <scope>NUCLEOTIDE SEQUENCE [LARGE SCALE GENOMIC DNA]</scope>
    <source>
        <strain evidence="3">wild</strain>
    </source>
</reference>
<evidence type="ECO:0000259" key="1">
    <source>
        <dbReference type="PROSITE" id="PS51717"/>
    </source>
</evidence>
<organism evidence="2 3">
    <name type="scientific">Mytilus coruscus</name>
    <name type="common">Sea mussel</name>
    <dbReference type="NCBI Taxonomy" id="42192"/>
    <lineage>
        <taxon>Eukaryota</taxon>
        <taxon>Metazoa</taxon>
        <taxon>Spiralia</taxon>
        <taxon>Lophotrochozoa</taxon>
        <taxon>Mollusca</taxon>
        <taxon>Bivalvia</taxon>
        <taxon>Autobranchia</taxon>
        <taxon>Pteriomorphia</taxon>
        <taxon>Mytilida</taxon>
        <taxon>Mytiloidea</taxon>
        <taxon>Mytilidae</taxon>
        <taxon>Mytilinae</taxon>
        <taxon>Mytilus</taxon>
    </lineage>
</organism>
<accession>A0A6J8BC82</accession>
<evidence type="ECO:0000313" key="2">
    <source>
        <dbReference type="EMBL" id="CAC5381528.1"/>
    </source>
</evidence>
<dbReference type="AlphaFoldDB" id="A0A6J8BC82"/>
<sequence length="759" mass="88596">MCPVNPGYSENVTKVRNAILDLTPKRDAYHTVTNTIARIKDLWEGILADDFVFSFRNSLELKAYNNTERKCRSLTWELEKLVFEFIRSDTERRLVNCKHLKDLDGVIVLVIKELTIQVNSQVTSMFNDLDVFINGNTLKEVMIQWTPNKKIRFKIQSEELLAEAKGDIYKRKEEIRFEITRISEQTKHEMEINEMARQLAIEMKGISPTETVLKQKFDEKWNTWMVKFATTDDRGDVSIKDQIQSMLCNEIASAAAFVAKTNKFDEKHYEVMKILEGSIPFNWILDECISIKGCLIWKKDTMDNCKKQAFRKTNAILRKIDTKLLEHYAQDKRFNMSYVAEIVQLINEDIDDHNRDKDKYTFTLISPYRAMMLAHVVRYAAVVFTRLNDAYNRKHSLKAQMHSYKGTAWALFENLVQSKTEDFIALRFFREAITKIVIDHVSGLIPFDAQESIVSLFANGKFSLIKDILKHIAQTECFENIKPYIEDPCAFAEDWIFKLTNKKLFENESDGNNVFTKLAKYRISKIFSQLFESVLQATQEIEFKISTWIDTFVKHSNDSKGLPLSIAAFTHVKNRNVIDLKNFVSMLKEQLSEMENDVLDRFREQTANTFKWKTHPVISIMNKIWGCSAVCMFCKEPCMNTDKDHVKDGHPHKCLQHRPEGVGGMMRVKNEKLVEDFCNHSVDSDASYQNVRGKSGQYKDYKKDFPDWEIAPNSDVSKYWIWFFCKFKKQLREMHYAELPDVPVNWDSISMHEAIYSLG</sequence>
<dbReference type="InterPro" id="IPR030383">
    <property type="entry name" value="G_VLIG_dom"/>
</dbReference>
<gene>
    <name evidence="2" type="ORF">MCOR_17384</name>
</gene>
<dbReference type="PROSITE" id="PS51717">
    <property type="entry name" value="G_VLIG"/>
    <property type="match status" value="1"/>
</dbReference>
<name>A0A6J8BC82_MYTCO</name>
<keyword evidence="3" id="KW-1185">Reference proteome</keyword>
<protein>
    <recommendedName>
        <fullName evidence="1">VLIG-type G domain-containing protein</fullName>
    </recommendedName>
</protein>
<evidence type="ECO:0000313" key="3">
    <source>
        <dbReference type="Proteomes" id="UP000507470"/>
    </source>
</evidence>
<dbReference type="OrthoDB" id="6141954at2759"/>
<dbReference type="Proteomes" id="UP000507470">
    <property type="component" value="Unassembled WGS sequence"/>
</dbReference>
<feature type="domain" description="VLIG-type G" evidence="1">
    <location>
        <begin position="1"/>
        <end position="47"/>
    </location>
</feature>
<dbReference type="EMBL" id="CACVKT020003068">
    <property type="protein sequence ID" value="CAC5381528.1"/>
    <property type="molecule type" value="Genomic_DNA"/>
</dbReference>